<evidence type="ECO:0000313" key="2">
    <source>
        <dbReference type="EMBL" id="KOB64318.1"/>
    </source>
</evidence>
<dbReference type="EMBL" id="JTDY01008912">
    <property type="protein sequence ID" value="KOB64318.1"/>
    <property type="molecule type" value="Genomic_DNA"/>
</dbReference>
<comment type="caution">
    <text evidence="2">The sequence shown here is derived from an EMBL/GenBank/DDBJ whole genome shotgun (WGS) entry which is preliminary data.</text>
</comment>
<name>A0A0L7KLY8_OPEBR</name>
<reference evidence="2 3" key="1">
    <citation type="journal article" date="2015" name="Genome Biol. Evol.">
        <title>The genome of winter moth (Operophtera brumata) provides a genomic perspective on sexual dimorphism and phenology.</title>
        <authorList>
            <person name="Derks M.F."/>
            <person name="Smit S."/>
            <person name="Salis L."/>
            <person name="Schijlen E."/>
            <person name="Bossers A."/>
            <person name="Mateman C."/>
            <person name="Pijl A.S."/>
            <person name="de Ridder D."/>
            <person name="Groenen M.A."/>
            <person name="Visser M.E."/>
            <person name="Megens H.J."/>
        </authorList>
    </citation>
    <scope>NUCLEOTIDE SEQUENCE [LARGE SCALE GENOMIC DNA]</scope>
    <source>
        <strain evidence="2">WM2013NL</strain>
        <tissue evidence="2">Head and thorax</tissue>
    </source>
</reference>
<feature type="region of interest" description="Disordered" evidence="1">
    <location>
        <begin position="80"/>
        <end position="116"/>
    </location>
</feature>
<protein>
    <submittedName>
        <fullName evidence="2">Putative GRB2-associated-binding protein</fullName>
    </submittedName>
</protein>
<evidence type="ECO:0000256" key="1">
    <source>
        <dbReference type="SAM" id="MobiDB-lite"/>
    </source>
</evidence>
<accession>A0A0L7KLY8</accession>
<feature type="non-terminal residue" evidence="2">
    <location>
        <position position="116"/>
    </location>
</feature>
<evidence type="ECO:0000313" key="3">
    <source>
        <dbReference type="Proteomes" id="UP000037510"/>
    </source>
</evidence>
<organism evidence="2 3">
    <name type="scientific">Operophtera brumata</name>
    <name type="common">Winter moth</name>
    <name type="synonym">Phalaena brumata</name>
    <dbReference type="NCBI Taxonomy" id="104452"/>
    <lineage>
        <taxon>Eukaryota</taxon>
        <taxon>Metazoa</taxon>
        <taxon>Ecdysozoa</taxon>
        <taxon>Arthropoda</taxon>
        <taxon>Hexapoda</taxon>
        <taxon>Insecta</taxon>
        <taxon>Pterygota</taxon>
        <taxon>Neoptera</taxon>
        <taxon>Endopterygota</taxon>
        <taxon>Lepidoptera</taxon>
        <taxon>Glossata</taxon>
        <taxon>Ditrysia</taxon>
        <taxon>Geometroidea</taxon>
        <taxon>Geometridae</taxon>
        <taxon>Larentiinae</taxon>
        <taxon>Operophtera</taxon>
    </lineage>
</organism>
<dbReference type="AlphaFoldDB" id="A0A0L7KLY8"/>
<dbReference type="Proteomes" id="UP000037510">
    <property type="component" value="Unassembled WGS sequence"/>
</dbReference>
<sequence length="116" mass="13219">MVETYQNSLSTYQNSLSTMSAMNEHYERADGTGPYIPISECITGVRAQDEQRAFIFDPKHIVRSTRMPVDRVTDNRAHQMYTSQPHIRLNNTDCSENESNLSDEECKSLNASQSNI</sequence>
<gene>
    <name evidence="2" type="ORF">OBRU01_24008</name>
</gene>
<proteinExistence type="predicted"/>
<keyword evidence="3" id="KW-1185">Reference proteome</keyword>
<feature type="compositionally biased region" description="Polar residues" evidence="1">
    <location>
        <begin position="80"/>
        <end position="100"/>
    </location>
</feature>